<protein>
    <recommendedName>
        <fullName evidence="3">Cupin 2 conserved barrel domain-containing protein</fullName>
    </recommendedName>
</protein>
<dbReference type="OrthoDB" id="2588190at2759"/>
<organism evidence="1 2">
    <name type="scientific">Botrytis porri</name>
    <dbReference type="NCBI Taxonomy" id="87229"/>
    <lineage>
        <taxon>Eukaryota</taxon>
        <taxon>Fungi</taxon>
        <taxon>Dikarya</taxon>
        <taxon>Ascomycota</taxon>
        <taxon>Pezizomycotina</taxon>
        <taxon>Leotiomycetes</taxon>
        <taxon>Helotiales</taxon>
        <taxon>Sclerotiniaceae</taxon>
        <taxon>Botrytis</taxon>
    </lineage>
</organism>
<dbReference type="AlphaFoldDB" id="A0A4Z1KW36"/>
<proteinExistence type="predicted"/>
<dbReference type="PANTHER" id="PTHR36440:SF1">
    <property type="entry name" value="PUTATIVE (AFU_ORTHOLOGUE AFUA_8G07350)-RELATED"/>
    <property type="match status" value="1"/>
</dbReference>
<reference evidence="1 2" key="1">
    <citation type="submission" date="2017-12" db="EMBL/GenBank/DDBJ databases">
        <title>Comparative genomics of Botrytis spp.</title>
        <authorList>
            <person name="Valero-Jimenez C.A."/>
            <person name="Tapia P."/>
            <person name="Veloso J."/>
            <person name="Silva-Moreno E."/>
            <person name="Staats M."/>
            <person name="Valdes J.H."/>
            <person name="Van Kan J.A.L."/>
        </authorList>
    </citation>
    <scope>NUCLEOTIDE SEQUENCE [LARGE SCALE GENOMIC DNA]</scope>
    <source>
        <strain evidence="1 2">MUCL3349</strain>
    </source>
</reference>
<dbReference type="STRING" id="87229.A0A4Z1KW36"/>
<dbReference type="InterPro" id="IPR053146">
    <property type="entry name" value="QDO-like"/>
</dbReference>
<dbReference type="EMBL" id="PQXO01000143">
    <property type="protein sequence ID" value="TGO88764.1"/>
    <property type="molecule type" value="Genomic_DNA"/>
</dbReference>
<dbReference type="Proteomes" id="UP000297280">
    <property type="component" value="Unassembled WGS sequence"/>
</dbReference>
<evidence type="ECO:0008006" key="3">
    <source>
        <dbReference type="Google" id="ProtNLM"/>
    </source>
</evidence>
<dbReference type="Gene3D" id="2.60.120.10">
    <property type="entry name" value="Jelly Rolls"/>
    <property type="match status" value="2"/>
</dbReference>
<name>A0A4Z1KW36_9HELO</name>
<evidence type="ECO:0000313" key="2">
    <source>
        <dbReference type="Proteomes" id="UP000297280"/>
    </source>
</evidence>
<comment type="caution">
    <text evidence="1">The sequence shown here is derived from an EMBL/GenBank/DDBJ whole genome shotgun (WGS) entry which is preliminary data.</text>
</comment>
<accession>A0A4Z1KW36</accession>
<evidence type="ECO:0000313" key="1">
    <source>
        <dbReference type="EMBL" id="TGO88764.1"/>
    </source>
</evidence>
<dbReference type="SUPFAM" id="SSF51182">
    <property type="entry name" value="RmlC-like cupins"/>
    <property type="match status" value="1"/>
</dbReference>
<gene>
    <name evidence="1" type="ORF">BPOR_0143g00160</name>
</gene>
<dbReference type="InterPro" id="IPR014710">
    <property type="entry name" value="RmlC-like_jellyroll"/>
</dbReference>
<dbReference type="InterPro" id="IPR011051">
    <property type="entry name" value="RmlC_Cupin_sf"/>
</dbReference>
<dbReference type="PANTHER" id="PTHR36440">
    <property type="entry name" value="PUTATIVE (AFU_ORTHOLOGUE AFUA_8G07350)-RELATED"/>
    <property type="match status" value="1"/>
</dbReference>
<sequence>MRLLVTGNEMDNAFAVVETGGTKDRPIGFHCHKEAHDVFLCVKGVRNVWANDEARSMGPGDFASAPPEEFFRFIGEPYSGPLFPTNDNRNPFEVLIPKLMAATEKFDMIPVREKKSFDPQPWNGTENKLPGKCKNGGYFLKEGEGEKTVIGGTVVRAMCRREETNDRFSIYDILGSSIHASKAFSKEVRFADTHHAIYTVDGALKLTIGGEEVIALAGETTFVPAGTKFKVGFETVYARAYVLANGGGFGELLNGLGSVYESVAVPNEVERSWDEGKLKELEAEIGDLSF</sequence>
<keyword evidence="2" id="KW-1185">Reference proteome</keyword>